<dbReference type="RefSeq" id="WP_205189068.1">
    <property type="nucleotide sequence ID" value="NZ_JAFBFC010000014.1"/>
</dbReference>
<organism evidence="2 3">
    <name type="scientific">Priestia iocasae</name>
    <dbReference type="NCBI Taxonomy" id="2291674"/>
    <lineage>
        <taxon>Bacteria</taxon>
        <taxon>Bacillati</taxon>
        <taxon>Bacillota</taxon>
        <taxon>Bacilli</taxon>
        <taxon>Bacillales</taxon>
        <taxon>Bacillaceae</taxon>
        <taxon>Priestia</taxon>
    </lineage>
</organism>
<feature type="domain" description="Gcp-like" evidence="1">
    <location>
        <begin position="24"/>
        <end position="225"/>
    </location>
</feature>
<dbReference type="PANTHER" id="PTHR11735:SF11">
    <property type="entry name" value="TRNA THREONYLCARBAMOYLADENOSINE BIOSYNTHESIS PROTEIN TSAB"/>
    <property type="match status" value="1"/>
</dbReference>
<dbReference type="EMBL" id="JAFBFC010000014">
    <property type="protein sequence ID" value="MBM7705085.1"/>
    <property type="molecule type" value="Genomic_DNA"/>
</dbReference>
<comment type="caution">
    <text evidence="2">The sequence shown here is derived from an EMBL/GenBank/DDBJ whole genome shotgun (WGS) entry which is preliminary data.</text>
</comment>
<dbReference type="Gene3D" id="3.30.420.40">
    <property type="match status" value="2"/>
</dbReference>
<reference evidence="2 3" key="1">
    <citation type="submission" date="2021-01" db="EMBL/GenBank/DDBJ databases">
        <title>Genomic Encyclopedia of Type Strains, Phase IV (KMG-IV): sequencing the most valuable type-strain genomes for metagenomic binning, comparative biology and taxonomic classification.</title>
        <authorList>
            <person name="Goeker M."/>
        </authorList>
    </citation>
    <scope>NUCLEOTIDE SEQUENCE [LARGE SCALE GENOMIC DNA]</scope>
    <source>
        <strain evidence="2 3">DSM 104297</strain>
    </source>
</reference>
<sequence length="233" mass="25894">MKTLAIDTSNLVMGIAVVEDDQVIGEVVTNLKKNHSVRLMPAIETLLKECSIKPKELDRIVVAQGPGSYTGVRIGVTIAKTLAWTLNIPLVGVSSLEVLAANGRYFDGVICPLFDARRQQIFTGLYRYAENGKLVEEVEDQLIINKDWLKKIKANHQKVLFLGNDVKLHEEVIKSELGELAVIAPYTQNNPRPSELAFIGMQKEPNDVHTFVPNYARLAEAEANWLASQNQDS</sequence>
<dbReference type="CDD" id="cd24032">
    <property type="entry name" value="ASKHA_NBD_TsaB"/>
    <property type="match status" value="1"/>
</dbReference>
<gene>
    <name evidence="2" type="ORF">JOC83_003994</name>
</gene>
<accession>A0ABS2R021</accession>
<keyword evidence="3" id="KW-1185">Reference proteome</keyword>
<evidence type="ECO:0000313" key="2">
    <source>
        <dbReference type="EMBL" id="MBM7705085.1"/>
    </source>
</evidence>
<dbReference type="PANTHER" id="PTHR11735">
    <property type="entry name" value="TRNA N6-ADENOSINE THREONYLCARBAMOYLTRANSFERASE"/>
    <property type="match status" value="1"/>
</dbReference>
<dbReference type="Pfam" id="PF00814">
    <property type="entry name" value="TsaD"/>
    <property type="match status" value="1"/>
</dbReference>
<protein>
    <submittedName>
        <fullName evidence="2">tRNA threonylcarbamoyladenosine biosynthesis protein TsaB</fullName>
    </submittedName>
</protein>
<evidence type="ECO:0000259" key="1">
    <source>
        <dbReference type="Pfam" id="PF00814"/>
    </source>
</evidence>
<name>A0ABS2R021_9BACI</name>
<dbReference type="InterPro" id="IPR000905">
    <property type="entry name" value="Gcp-like_dom"/>
</dbReference>
<dbReference type="NCBIfam" id="TIGR03725">
    <property type="entry name" value="T6A_YeaZ"/>
    <property type="match status" value="1"/>
</dbReference>
<proteinExistence type="predicted"/>
<dbReference type="InterPro" id="IPR022496">
    <property type="entry name" value="T6A_TsaB"/>
</dbReference>
<evidence type="ECO:0000313" key="3">
    <source>
        <dbReference type="Proteomes" id="UP000809829"/>
    </source>
</evidence>
<dbReference type="Proteomes" id="UP000809829">
    <property type="component" value="Unassembled WGS sequence"/>
</dbReference>
<dbReference type="SUPFAM" id="SSF53067">
    <property type="entry name" value="Actin-like ATPase domain"/>
    <property type="match status" value="2"/>
</dbReference>
<dbReference type="InterPro" id="IPR043129">
    <property type="entry name" value="ATPase_NBD"/>
</dbReference>